<name>A0A9J6EJE3_RHIMP</name>
<organism evidence="1 2">
    <name type="scientific">Rhipicephalus microplus</name>
    <name type="common">Cattle tick</name>
    <name type="synonym">Boophilus microplus</name>
    <dbReference type="NCBI Taxonomy" id="6941"/>
    <lineage>
        <taxon>Eukaryota</taxon>
        <taxon>Metazoa</taxon>
        <taxon>Ecdysozoa</taxon>
        <taxon>Arthropoda</taxon>
        <taxon>Chelicerata</taxon>
        <taxon>Arachnida</taxon>
        <taxon>Acari</taxon>
        <taxon>Parasitiformes</taxon>
        <taxon>Ixodida</taxon>
        <taxon>Ixodoidea</taxon>
        <taxon>Ixodidae</taxon>
        <taxon>Rhipicephalinae</taxon>
        <taxon>Rhipicephalus</taxon>
        <taxon>Boophilus</taxon>
    </lineage>
</organism>
<gene>
    <name evidence="1" type="ORF">HPB51_023505</name>
</gene>
<proteinExistence type="predicted"/>
<reference evidence="1" key="1">
    <citation type="journal article" date="2020" name="Cell">
        <title>Large-Scale Comparative Analyses of Tick Genomes Elucidate Their Genetic Diversity and Vector Capacities.</title>
        <authorList>
            <consortium name="Tick Genome and Microbiome Consortium (TIGMIC)"/>
            <person name="Jia N."/>
            <person name="Wang J."/>
            <person name="Shi W."/>
            <person name="Du L."/>
            <person name="Sun Y."/>
            <person name="Zhan W."/>
            <person name="Jiang J.F."/>
            <person name="Wang Q."/>
            <person name="Zhang B."/>
            <person name="Ji P."/>
            <person name="Bell-Sakyi L."/>
            <person name="Cui X.M."/>
            <person name="Yuan T.T."/>
            <person name="Jiang B.G."/>
            <person name="Yang W.F."/>
            <person name="Lam T.T."/>
            <person name="Chang Q.C."/>
            <person name="Ding S.J."/>
            <person name="Wang X.J."/>
            <person name="Zhu J.G."/>
            <person name="Ruan X.D."/>
            <person name="Zhao L."/>
            <person name="Wei J.T."/>
            <person name="Ye R.Z."/>
            <person name="Que T.C."/>
            <person name="Du C.H."/>
            <person name="Zhou Y.H."/>
            <person name="Cheng J.X."/>
            <person name="Dai P.F."/>
            <person name="Guo W.B."/>
            <person name="Han X.H."/>
            <person name="Huang E.J."/>
            <person name="Li L.F."/>
            <person name="Wei W."/>
            <person name="Gao Y.C."/>
            <person name="Liu J.Z."/>
            <person name="Shao H.Z."/>
            <person name="Wang X."/>
            <person name="Wang C.C."/>
            <person name="Yang T.C."/>
            <person name="Huo Q.B."/>
            <person name="Li W."/>
            <person name="Chen H.Y."/>
            <person name="Chen S.E."/>
            <person name="Zhou L.G."/>
            <person name="Ni X.B."/>
            <person name="Tian J.H."/>
            <person name="Sheng Y."/>
            <person name="Liu T."/>
            <person name="Pan Y.S."/>
            <person name="Xia L.Y."/>
            <person name="Li J."/>
            <person name="Zhao F."/>
            <person name="Cao W.C."/>
        </authorList>
    </citation>
    <scope>NUCLEOTIDE SEQUENCE</scope>
    <source>
        <strain evidence="1">Rmic-2018</strain>
    </source>
</reference>
<evidence type="ECO:0000313" key="1">
    <source>
        <dbReference type="EMBL" id="KAH8034375.1"/>
    </source>
</evidence>
<dbReference type="EMBL" id="JABSTU010000004">
    <property type="protein sequence ID" value="KAH8034375.1"/>
    <property type="molecule type" value="Genomic_DNA"/>
</dbReference>
<dbReference type="AlphaFoldDB" id="A0A9J6EJE3"/>
<sequence>MSCNGIRTHKVTDWDVFRGSLPAEKVVTEDIEEWRAGLVDRAAAATREIEMDASIERVDNHLAHLIEAKQVFLMS</sequence>
<reference evidence="1" key="2">
    <citation type="submission" date="2021-09" db="EMBL/GenBank/DDBJ databases">
        <authorList>
            <person name="Jia N."/>
            <person name="Wang J."/>
            <person name="Shi W."/>
            <person name="Du L."/>
            <person name="Sun Y."/>
            <person name="Zhan W."/>
            <person name="Jiang J."/>
            <person name="Wang Q."/>
            <person name="Zhang B."/>
            <person name="Ji P."/>
            <person name="Sakyi L.B."/>
            <person name="Cui X."/>
            <person name="Yuan T."/>
            <person name="Jiang B."/>
            <person name="Yang W."/>
            <person name="Lam T.T.-Y."/>
            <person name="Chang Q."/>
            <person name="Ding S."/>
            <person name="Wang X."/>
            <person name="Zhu J."/>
            <person name="Ruan X."/>
            <person name="Zhao L."/>
            <person name="Wei J."/>
            <person name="Que T."/>
            <person name="Du C."/>
            <person name="Cheng J."/>
            <person name="Dai P."/>
            <person name="Han X."/>
            <person name="Huang E."/>
            <person name="Gao Y."/>
            <person name="Liu J."/>
            <person name="Shao H."/>
            <person name="Ye R."/>
            <person name="Li L."/>
            <person name="Wei W."/>
            <person name="Wang X."/>
            <person name="Wang C."/>
            <person name="Huo Q."/>
            <person name="Li W."/>
            <person name="Guo W."/>
            <person name="Chen H."/>
            <person name="Chen S."/>
            <person name="Zhou L."/>
            <person name="Zhou L."/>
            <person name="Ni X."/>
            <person name="Tian J."/>
            <person name="Zhou Y."/>
            <person name="Sheng Y."/>
            <person name="Liu T."/>
            <person name="Pan Y."/>
            <person name="Xia L."/>
            <person name="Li J."/>
            <person name="Zhao F."/>
            <person name="Cao W."/>
        </authorList>
    </citation>
    <scope>NUCLEOTIDE SEQUENCE</scope>
    <source>
        <strain evidence="1">Rmic-2018</strain>
        <tissue evidence="1">Larvae</tissue>
    </source>
</reference>
<protein>
    <submittedName>
        <fullName evidence="1">Uncharacterized protein</fullName>
    </submittedName>
</protein>
<comment type="caution">
    <text evidence="1">The sequence shown here is derived from an EMBL/GenBank/DDBJ whole genome shotgun (WGS) entry which is preliminary data.</text>
</comment>
<dbReference type="Proteomes" id="UP000821866">
    <property type="component" value="Chromosome 2"/>
</dbReference>
<keyword evidence="2" id="KW-1185">Reference proteome</keyword>
<evidence type="ECO:0000313" key="2">
    <source>
        <dbReference type="Proteomes" id="UP000821866"/>
    </source>
</evidence>
<accession>A0A9J6EJE3</accession>